<accession>A0A850HE31</accession>
<dbReference type="Proteomes" id="UP000546031">
    <property type="component" value="Unassembled WGS sequence"/>
</dbReference>
<evidence type="ECO:0000313" key="1">
    <source>
        <dbReference type="EMBL" id="NVE95391.1"/>
    </source>
</evidence>
<keyword evidence="2" id="KW-1185">Reference proteome</keyword>
<comment type="caution">
    <text evidence="1">The sequence shown here is derived from an EMBL/GenBank/DDBJ whole genome shotgun (WGS) entry which is preliminary data.</text>
</comment>
<sequence length="87" mass="9619">MSQDNFLPRCHPHMLGEEGKVDLEKCEALSADMAELREMGVILTLVASYKVGTNRYTNLGDALAQARIQRSMTIFDQAANIPSIKGH</sequence>
<dbReference type="AlphaFoldDB" id="A0A850HE31"/>
<gene>
    <name evidence="1" type="ORF">HUO12_10815</name>
</gene>
<protein>
    <submittedName>
        <fullName evidence="1">Uncharacterized protein</fullName>
    </submittedName>
</protein>
<name>A0A850HE31_9SPHN</name>
<organism evidence="1 2">
    <name type="scientific">Altererythrobacter lutimaris</name>
    <dbReference type="NCBI Taxonomy" id="2743979"/>
    <lineage>
        <taxon>Bacteria</taxon>
        <taxon>Pseudomonadati</taxon>
        <taxon>Pseudomonadota</taxon>
        <taxon>Alphaproteobacteria</taxon>
        <taxon>Sphingomonadales</taxon>
        <taxon>Erythrobacteraceae</taxon>
        <taxon>Altererythrobacter</taxon>
    </lineage>
</organism>
<dbReference type="RefSeq" id="WP_176273616.1">
    <property type="nucleotide sequence ID" value="NZ_JABWTA010000001.1"/>
</dbReference>
<reference evidence="1 2" key="1">
    <citation type="submission" date="2020-06" db="EMBL/GenBank/DDBJ databases">
        <title>Altererythrobacter lutimaris sp. nov., a marine bacterium isolated from a tidal flat.</title>
        <authorList>
            <person name="Kim D."/>
            <person name="Yoo Y."/>
            <person name="Kim J.-J."/>
        </authorList>
    </citation>
    <scope>NUCLEOTIDE SEQUENCE [LARGE SCALE GENOMIC DNA]</scope>
    <source>
        <strain evidence="1 2">JGD-16</strain>
    </source>
</reference>
<proteinExistence type="predicted"/>
<evidence type="ECO:0000313" key="2">
    <source>
        <dbReference type="Proteomes" id="UP000546031"/>
    </source>
</evidence>
<dbReference type="EMBL" id="JABWTA010000001">
    <property type="protein sequence ID" value="NVE95391.1"/>
    <property type="molecule type" value="Genomic_DNA"/>
</dbReference>